<dbReference type="OrthoDB" id="894042at2"/>
<dbReference type="Proteomes" id="UP000268372">
    <property type="component" value="Unassembled WGS sequence"/>
</dbReference>
<keyword evidence="2" id="KW-1185">Reference proteome</keyword>
<protein>
    <submittedName>
        <fullName evidence="1">Uncharacterized protein</fullName>
    </submittedName>
</protein>
<name>A0A3P1AQG4_9FLAO</name>
<accession>A0A3P1AQG4</accession>
<evidence type="ECO:0000313" key="1">
    <source>
        <dbReference type="EMBL" id="RRA91201.1"/>
    </source>
</evidence>
<organism evidence="1 2">
    <name type="scientific">Paenimyroides viscosum</name>
    <dbReference type="NCBI Taxonomy" id="2488729"/>
    <lineage>
        <taxon>Bacteria</taxon>
        <taxon>Pseudomonadati</taxon>
        <taxon>Bacteroidota</taxon>
        <taxon>Flavobacteriia</taxon>
        <taxon>Flavobacteriales</taxon>
        <taxon>Flavobacteriaceae</taxon>
        <taxon>Paenimyroides</taxon>
    </lineage>
</organism>
<dbReference type="EMBL" id="RQTJ01000036">
    <property type="protein sequence ID" value="RRA91201.1"/>
    <property type="molecule type" value="Genomic_DNA"/>
</dbReference>
<gene>
    <name evidence="1" type="ORF">EG242_12835</name>
</gene>
<comment type="caution">
    <text evidence="1">The sequence shown here is derived from an EMBL/GenBank/DDBJ whole genome shotgun (WGS) entry which is preliminary data.</text>
</comment>
<sequence length="125" mass="14640">MKKFLVLFIIAAYFFSTTELVQLLKVPVLINHFVEHAEEDNSMTFMDYIVHHYGGHEKDADWETDMKLPFMQHSDLLNIVVIPAENLNLPDKITVDTHFKTIVFYRQGIIPNSYLSSIWQPPKRC</sequence>
<dbReference type="AlphaFoldDB" id="A0A3P1AQG4"/>
<dbReference type="RefSeq" id="WP_124900263.1">
    <property type="nucleotide sequence ID" value="NZ_RQTJ01000036.1"/>
</dbReference>
<reference evidence="1 2" key="1">
    <citation type="submission" date="2018-11" db="EMBL/GenBank/DDBJ databases">
        <title>Flavobacterium sp. nov., YIM 102796 draft genome.</title>
        <authorList>
            <person name="Li G."/>
            <person name="Jiang Y."/>
        </authorList>
    </citation>
    <scope>NUCLEOTIDE SEQUENCE [LARGE SCALE GENOMIC DNA]</scope>
    <source>
        <strain evidence="1 2">YIM 102796</strain>
    </source>
</reference>
<evidence type="ECO:0000313" key="2">
    <source>
        <dbReference type="Proteomes" id="UP000268372"/>
    </source>
</evidence>
<proteinExistence type="predicted"/>